<sequence length="2661" mass="298698">MPESFRERVDVTSIIRSILDSYPLGNGILRELLQNSDDAGATQQTFILDLRIHASKSLVDPDLVHSQGPSLLAINNSLFTSRDWDAIRTIHNSSKTQDETKIGKFGIGVRACYHITDNPHFLSGRRLGIFDPHDRFSGGNAGGAQIDVVAEGNTYADQLAPFGQFLRDSTGGFSGTIVRLPLRTLEQALKSTIKQMAVYPSEVETLFHDFVEKELSVVMLFLKHIRSIELIVIDHRGVETFIGSANIPDSSIAEKRTFSRTGSDAQHETFKCAINVKVSPDEPPLSRLWRVYHTVGSTQDTLSILNNHLGYEIDAELLAKDKLFSHVAFAFPVNHESDVGGKLFTLLPLPILTGFPGHVHAILALTQDRQNLRNIQEVGANLKSRERLLVTWNRSIFNEFLPRTWSGLLRILVEMDEIKDVWAAWPTSEHVNDYWQDILPDLMDRVLASDLAVFPTFPEAKAHVSLSSALIALPDDDTAVLHSLSRLGLLIVQPPLHILKVLRSISEKSESEQIIFLHPGSVQEALLSRLSALTELTDEDKDHILKYLVLPPGSVLNAVGLPLVPLVNGSRISLSPRGSGSIYVLATKQEEEVFGDRDGDLISLSRMPSGLSQMFYSSTDVNVTRLGKTQVHFYLRTAFGNSLLAPNDFGDKVEWLTRFWRWMHQSTWPDKRALLALVNPLYMLPTSNGTLRMMQSRIVLPTVDQPTMAAWGNLGVDFLHPAIIPHHSVLDHVTVHANDVSFLVDAISLQSIPRLNEHSTQLIQNHVVQNASTLRERLKQDPAKGEAFIQKFLHLPIFPIRVVRHDGNRLSEIRLQKVSSTSIFVRIDDRCPVPLMPDHTFFDVTHSSGILGAIIDPIGYENPLDELGVLELAINHLEIQPAENLYPLLSRIVKRLPDLSASAKDKLNSVPFVPVKGSSHKVSPSQVIDSKSELAELYKGEAGKFPDGPWATDHLPILAAQGFFLRELNAEIVMERIAYLSKRWAENDFPGTFYKAKMFLMLLDRRWGSISQAVDITDRLTSTWLPIDKDSKKLAAPTESRDKDRSDSHHLFDLVLTVVDVKIHDRHLREALGWVGIPFEVLESQFRRSLTLSRHDRSRSTRLYSLIKEFTRRLPSDISAANIAALTALVSDVAWVPTSRSTETVVKTKYALLPPSRLGGIGRFHAVSAELLEGRGRDFLQQMGCSDSPCLETLLDELESISRDPLLTEQIKSQQALDFLREIGTMIRDCTPDLHSRILIPGQDGLLHPVTEVYFADTATEFAPSSTLQPVDSRMSRALALDLRVPLLSSLELESNNDDVDDLQMGEVFTKRVEGVLLEYDIHHALNEYLANAVDAKATEFSVALDQKTFDSNKVISPQLEELQGRPSLFLFNNAVFTAEDFRGLRMIGQGGKASDPDSIGRYGLGALSLFHFTDVVQLISAEYLLILDPSAAYLPPLKGQPRTSLLMRLSDISKRYPDHLSCFDSLHGFSKFNPYYHGTLFRLPLRTQSSAISPTALSITQCLDLLNGPYFGLARDSMFFTCLEDVSAQQRSPTGHVTPLWSVSASRKIANGTDRPEIVTLELADEQHSEKSSQLWLITKSTTSPSCAPPECEKVLVGMKLHMSKVGLVVRMAFLLEQTKSSEHPSHYFFSSLRLPVRTSLPAHIHAQFSLASDRRQIRFDPPDSSGSRIPQAAFNHWILARLVPPLYVSSIGCVSKMHSNKDPMPWWPNMAGTDQISRTIIHAFYELLPTSTVPICQSVISDCIAPAEAVFCRSETPVAVIKVLRILQTPNLVHLQSQDVYDLALEMPASTGSAMLRTVDPAFVRACLESRGANLPTFFTAKNVSATDINDVVLFLLEGGISITGLPLLIQADNTLVCAIAAGPVKYVVPTRLVPIAIFEVFPRDRFIQTFSEAQDLLLQTDVNVKPFDADGVLALLKERIHPMQFPCRHPSIDIEWISKFWKYYDGLPGPPQPASFHELPLIRTRKGEYISAKYCQREDVLSENPGTDFTMALEKMGVMFYSLPLPAPLHKSCAKEFTLQTCIRAIKAKVTSNSFPHLTNDEARPIRRWVQERLLFAEDPDRPIISGLPLWEALRGNERVSLPESQVEMLPFPSLHLGTFTGYIIPALALAEYSVPLETVIGWTRPSQVMSLTRLVSLLSLPDRLNDATAVERYSRLLREFFSLQDGGAWQLPVPDGDGLLRPANQLYDHTQPLFSEILTLERRSEEIFLHSSFRDFNIQLRSKGLKSDMNWESFLLCARAIHASSGRLADAERVRKAGIVYDFYNSRLQQDVQPQPEQWRQLRTIQFIPRHQLRSPSASSLSFNAASYCVPLPLVVSPSQLVRREHEEVAWTQRALFQEQPVPNTILFAVDSSLGAPDAKEVVEHLAVLALKVAPSYPGDRTLLKHLRATYKWLNENNEEAREFLLLRASEALFLNVDDPVAEPWEWRPAEQLFFNIDYDWETTFRVRRFLLDYRPLLLAAGGDSEDPVDYRPIEAEAQDSDTIRDAFNIMRKQGQLTDVVLIPTTGQVDVETLRAHSTFLAAAIPHVREARVGWREGSLEEHPFPGTYFGARAVLDFIYTGKIERNPGDNGELRMAFLRDLLELLTAADEWDMPKLKDEIGRLVNGFKLLSRDTYWTVFDQAEKYRAKSLANYCENWREKNPRSVGERAENDQDME</sequence>
<dbReference type="Pfam" id="PF25794">
    <property type="entry name" value="SACS"/>
    <property type="match status" value="2"/>
</dbReference>
<dbReference type="EMBL" id="JARJLG010000085">
    <property type="protein sequence ID" value="KAJ7749524.1"/>
    <property type="molecule type" value="Genomic_DNA"/>
</dbReference>
<dbReference type="Proteomes" id="UP001215280">
    <property type="component" value="Unassembled WGS sequence"/>
</dbReference>
<organism evidence="2 3">
    <name type="scientific">Mycena maculata</name>
    <dbReference type="NCBI Taxonomy" id="230809"/>
    <lineage>
        <taxon>Eukaryota</taxon>
        <taxon>Fungi</taxon>
        <taxon>Dikarya</taxon>
        <taxon>Basidiomycota</taxon>
        <taxon>Agaricomycotina</taxon>
        <taxon>Agaricomycetes</taxon>
        <taxon>Agaricomycetidae</taxon>
        <taxon>Agaricales</taxon>
        <taxon>Marasmiineae</taxon>
        <taxon>Mycenaceae</taxon>
        <taxon>Mycena</taxon>
    </lineage>
</organism>
<proteinExistence type="predicted"/>
<dbReference type="InterPro" id="IPR000210">
    <property type="entry name" value="BTB/POZ_dom"/>
</dbReference>
<evidence type="ECO:0000313" key="2">
    <source>
        <dbReference type="EMBL" id="KAJ7749524.1"/>
    </source>
</evidence>
<dbReference type="InterPro" id="IPR036890">
    <property type="entry name" value="HATPase_C_sf"/>
</dbReference>
<dbReference type="Gene3D" id="3.30.710.10">
    <property type="entry name" value="Potassium Channel Kv1.1, Chain A"/>
    <property type="match status" value="1"/>
</dbReference>
<evidence type="ECO:0000313" key="3">
    <source>
        <dbReference type="Proteomes" id="UP001215280"/>
    </source>
</evidence>
<dbReference type="PANTHER" id="PTHR46919">
    <property type="entry name" value="ZINC FINGER, C3HC4 TYPE (RING FINGER) FAMILY PROTEIN"/>
    <property type="match status" value="1"/>
</dbReference>
<feature type="domain" description="BTB" evidence="1">
    <location>
        <begin position="2502"/>
        <end position="2572"/>
    </location>
</feature>
<gene>
    <name evidence="2" type="ORF">DFH07DRAFT_942043</name>
</gene>
<dbReference type="InterPro" id="IPR011333">
    <property type="entry name" value="SKP1/BTB/POZ_sf"/>
</dbReference>
<dbReference type="SUPFAM" id="SSF54695">
    <property type="entry name" value="POZ domain"/>
    <property type="match status" value="1"/>
</dbReference>
<dbReference type="SUPFAM" id="SSF55874">
    <property type="entry name" value="ATPase domain of HSP90 chaperone/DNA topoisomerase II/histidine kinase"/>
    <property type="match status" value="2"/>
</dbReference>
<dbReference type="SMART" id="SM00225">
    <property type="entry name" value="BTB"/>
    <property type="match status" value="1"/>
</dbReference>
<evidence type="ECO:0000259" key="1">
    <source>
        <dbReference type="PROSITE" id="PS50097"/>
    </source>
</evidence>
<dbReference type="PANTHER" id="PTHR46919:SF2">
    <property type="entry name" value="SACSIN"/>
    <property type="match status" value="1"/>
</dbReference>
<dbReference type="CDD" id="cd18186">
    <property type="entry name" value="BTB_POZ_ZBTB_KLHL-like"/>
    <property type="match status" value="1"/>
</dbReference>
<reference evidence="2" key="1">
    <citation type="submission" date="2023-03" db="EMBL/GenBank/DDBJ databases">
        <title>Massive genome expansion in bonnet fungi (Mycena s.s.) driven by repeated elements and novel gene families across ecological guilds.</title>
        <authorList>
            <consortium name="Lawrence Berkeley National Laboratory"/>
            <person name="Harder C.B."/>
            <person name="Miyauchi S."/>
            <person name="Viragh M."/>
            <person name="Kuo A."/>
            <person name="Thoen E."/>
            <person name="Andreopoulos B."/>
            <person name="Lu D."/>
            <person name="Skrede I."/>
            <person name="Drula E."/>
            <person name="Henrissat B."/>
            <person name="Morin E."/>
            <person name="Kohler A."/>
            <person name="Barry K."/>
            <person name="LaButti K."/>
            <person name="Morin E."/>
            <person name="Salamov A."/>
            <person name="Lipzen A."/>
            <person name="Mereny Z."/>
            <person name="Hegedus B."/>
            <person name="Baldrian P."/>
            <person name="Stursova M."/>
            <person name="Weitz H."/>
            <person name="Taylor A."/>
            <person name="Grigoriev I.V."/>
            <person name="Nagy L.G."/>
            <person name="Martin F."/>
            <person name="Kauserud H."/>
        </authorList>
    </citation>
    <scope>NUCLEOTIDE SEQUENCE</scope>
    <source>
        <strain evidence="2">CBHHK188m</strain>
    </source>
</reference>
<name>A0AAD7ISE2_9AGAR</name>
<dbReference type="NCBIfam" id="NF047352">
    <property type="entry name" value="P_loop_sacsin"/>
    <property type="match status" value="1"/>
</dbReference>
<dbReference type="Pfam" id="PF00651">
    <property type="entry name" value="BTB"/>
    <property type="match status" value="1"/>
</dbReference>
<keyword evidence="3" id="KW-1185">Reference proteome</keyword>
<protein>
    <recommendedName>
        <fullName evidence="1">BTB domain-containing protein</fullName>
    </recommendedName>
</protein>
<comment type="caution">
    <text evidence="2">The sequence shown here is derived from an EMBL/GenBank/DDBJ whole genome shotgun (WGS) entry which is preliminary data.</text>
</comment>
<accession>A0AAD7ISE2</accession>
<dbReference type="InterPro" id="IPR058210">
    <property type="entry name" value="SACS/Nov_dom"/>
</dbReference>
<dbReference type="PROSITE" id="PS50097">
    <property type="entry name" value="BTB"/>
    <property type="match status" value="1"/>
</dbReference>